<dbReference type="SUPFAM" id="SSF50729">
    <property type="entry name" value="PH domain-like"/>
    <property type="match status" value="1"/>
</dbReference>
<feature type="compositionally biased region" description="Basic and acidic residues" evidence="1">
    <location>
        <begin position="158"/>
        <end position="172"/>
    </location>
</feature>
<accession>A0A1R1XKZ5</accession>
<dbReference type="SMART" id="SM00160">
    <property type="entry name" value="RanBD"/>
    <property type="match status" value="1"/>
</dbReference>
<feature type="region of interest" description="Disordered" evidence="1">
    <location>
        <begin position="1"/>
        <end position="20"/>
    </location>
</feature>
<feature type="domain" description="RanBD1" evidence="2">
    <location>
        <begin position="24"/>
        <end position="160"/>
    </location>
</feature>
<dbReference type="Proteomes" id="UP000187283">
    <property type="component" value="Unassembled WGS sequence"/>
</dbReference>
<dbReference type="FunFam" id="2.30.29.30:FF:000312">
    <property type="entry name" value="Ran binding protein 1"/>
    <property type="match status" value="1"/>
</dbReference>
<keyword evidence="4" id="KW-1185">Reference proteome</keyword>
<reference evidence="3 4" key="1">
    <citation type="submission" date="2017-01" db="EMBL/GenBank/DDBJ databases">
        <authorList>
            <person name="Mah S.A."/>
            <person name="Swanson W.J."/>
            <person name="Moy G.W."/>
            <person name="Vacquier V.D."/>
        </authorList>
    </citation>
    <scope>NUCLEOTIDE SEQUENCE [LARGE SCALE GENOMIC DNA]</scope>
    <source>
        <strain evidence="3 4">GSMNP</strain>
    </source>
</reference>
<dbReference type="InterPro" id="IPR045256">
    <property type="entry name" value="RanBP1_RanBD"/>
</dbReference>
<dbReference type="InterPro" id="IPR011993">
    <property type="entry name" value="PH-like_dom_sf"/>
</dbReference>
<dbReference type="InterPro" id="IPR000156">
    <property type="entry name" value="Ran_bind_dom"/>
</dbReference>
<evidence type="ECO:0000256" key="1">
    <source>
        <dbReference type="SAM" id="MobiDB-lite"/>
    </source>
</evidence>
<evidence type="ECO:0000259" key="2">
    <source>
        <dbReference type="PROSITE" id="PS50196"/>
    </source>
</evidence>
<dbReference type="Pfam" id="PF00638">
    <property type="entry name" value="Ran_BP1"/>
    <property type="match status" value="1"/>
</dbReference>
<name>A0A1R1XKZ5_9FUNG</name>
<dbReference type="PROSITE" id="PS50196">
    <property type="entry name" value="RANBD1"/>
    <property type="match status" value="1"/>
</dbReference>
<dbReference type="OrthoDB" id="2357150at2759"/>
<dbReference type="Gene3D" id="2.30.29.30">
    <property type="entry name" value="Pleckstrin-homology domain (PH domain)/Phosphotyrosine-binding domain (PTB)"/>
    <property type="match status" value="1"/>
</dbReference>
<evidence type="ECO:0000313" key="4">
    <source>
        <dbReference type="Proteomes" id="UP000187283"/>
    </source>
</evidence>
<proteinExistence type="predicted"/>
<dbReference type="AlphaFoldDB" id="A0A1R1XKZ5"/>
<organism evidence="3 4">
    <name type="scientific">Smittium culicis</name>
    <dbReference type="NCBI Taxonomy" id="133412"/>
    <lineage>
        <taxon>Eukaryota</taxon>
        <taxon>Fungi</taxon>
        <taxon>Fungi incertae sedis</taxon>
        <taxon>Zoopagomycota</taxon>
        <taxon>Kickxellomycotina</taxon>
        <taxon>Harpellomycetes</taxon>
        <taxon>Harpellales</taxon>
        <taxon>Legeriomycetaceae</taxon>
        <taxon>Smittium</taxon>
    </lineage>
</organism>
<dbReference type="GO" id="GO:0006913">
    <property type="term" value="P:nucleocytoplasmic transport"/>
    <property type="evidence" value="ECO:0007669"/>
    <property type="project" value="InterPro"/>
</dbReference>
<dbReference type="CDD" id="cd13179">
    <property type="entry name" value="RanBD_RanBP1"/>
    <property type="match status" value="1"/>
</dbReference>
<dbReference type="GO" id="GO:0005643">
    <property type="term" value="C:nuclear pore"/>
    <property type="evidence" value="ECO:0007669"/>
    <property type="project" value="TreeGrafter"/>
</dbReference>
<evidence type="ECO:0000313" key="3">
    <source>
        <dbReference type="EMBL" id="OMJ15299.1"/>
    </source>
</evidence>
<feature type="compositionally biased region" description="Basic and acidic residues" evidence="1">
    <location>
        <begin position="180"/>
        <end position="195"/>
    </location>
</feature>
<dbReference type="PANTHER" id="PTHR23138">
    <property type="entry name" value="RAN BINDING PROTEIN"/>
    <property type="match status" value="1"/>
</dbReference>
<dbReference type="EMBL" id="LSSN01002720">
    <property type="protein sequence ID" value="OMJ15299.1"/>
    <property type="molecule type" value="Genomic_DNA"/>
</dbReference>
<feature type="region of interest" description="Disordered" evidence="1">
    <location>
        <begin position="158"/>
        <end position="195"/>
    </location>
</feature>
<feature type="compositionally biased region" description="Basic and acidic residues" evidence="1">
    <location>
        <begin position="1"/>
        <end position="15"/>
    </location>
</feature>
<dbReference type="GO" id="GO:0005096">
    <property type="term" value="F:GTPase activator activity"/>
    <property type="evidence" value="ECO:0007669"/>
    <property type="project" value="TreeGrafter"/>
</dbReference>
<dbReference type="PANTHER" id="PTHR23138:SF87">
    <property type="entry name" value="E3 SUMO-PROTEIN LIGASE RANBP2"/>
    <property type="match status" value="1"/>
</dbReference>
<dbReference type="STRING" id="133412.A0A1R1XKZ5"/>
<protein>
    <submittedName>
        <fullName evidence="3">Ran-specific GTPase-activating protein 1</fullName>
    </submittedName>
</protein>
<dbReference type="InterPro" id="IPR045255">
    <property type="entry name" value="RanBP1-like"/>
</dbReference>
<sequence>MSDVENKKVEEHQEDQAPENVDVYFEPVIKLEDIETKTNEEDEDSIFKMRAKLFRFDSDAKEWKERGTGDVKLLKHKESGKIRILMRRDKTLKICANHYVSAEMELSPNVGSDRSWVWSATADFSEGVAEHQLLAIRFANSENANIFKDAFTDARESNKKLAAKSDSKSADKEQDEAKEEPESKEESESKEPKAE</sequence>
<dbReference type="GO" id="GO:0005737">
    <property type="term" value="C:cytoplasm"/>
    <property type="evidence" value="ECO:0007669"/>
    <property type="project" value="TreeGrafter"/>
</dbReference>
<comment type="caution">
    <text evidence="3">The sequence shown here is derived from an EMBL/GenBank/DDBJ whole genome shotgun (WGS) entry which is preliminary data.</text>
</comment>
<gene>
    <name evidence="3" type="ORF">AYI70_g7365</name>
</gene>